<reference evidence="16 17" key="1">
    <citation type="submission" date="2016-05" db="EMBL/GenBank/DDBJ databases">
        <title>Genome Sequence of Pseudomonas citronellolis Strain SJTE-3, an Estrogens and Persistent Organic Pollutants degradation strain.</title>
        <authorList>
            <person name="Liang R."/>
        </authorList>
    </citation>
    <scope>NUCLEOTIDE SEQUENCE [LARGE SCALE GENOMIC DNA]</scope>
    <source>
        <strain evidence="16 17">SJTE-3</strain>
    </source>
</reference>
<evidence type="ECO:0000256" key="8">
    <source>
        <dbReference type="ARBA" id="ARBA00023002"/>
    </source>
</evidence>
<keyword evidence="6 14" id="KW-0533">Nickel</keyword>
<dbReference type="PROSITE" id="PS00507">
    <property type="entry name" value="NI_HGENASE_L_1"/>
    <property type="match status" value="1"/>
</dbReference>
<feature type="binding site" evidence="14">
    <location>
        <position position="78"/>
    </location>
    <ligand>
        <name>Ni(2+)</name>
        <dbReference type="ChEBI" id="CHEBI:49786"/>
    </ligand>
</feature>
<feature type="binding site" evidence="14">
    <location>
        <position position="78"/>
    </location>
    <ligand>
        <name>Fe cation</name>
        <dbReference type="ChEBI" id="CHEBI:24875"/>
    </ligand>
</feature>
<feature type="binding site" evidence="14">
    <location>
        <position position="597"/>
    </location>
    <ligand>
        <name>Ni(2+)</name>
        <dbReference type="ChEBI" id="CHEBI:49786"/>
    </ligand>
</feature>
<comment type="cofactor">
    <cofactor evidence="14">
        <name>Fe cation</name>
        <dbReference type="ChEBI" id="CHEBI:24875"/>
    </cofactor>
</comment>
<evidence type="ECO:0000256" key="6">
    <source>
        <dbReference type="ARBA" id="ARBA00022596"/>
    </source>
</evidence>
<dbReference type="PANTHER" id="PTHR42958">
    <property type="entry name" value="HYDROGENASE-2 LARGE CHAIN"/>
    <property type="match status" value="1"/>
</dbReference>
<keyword evidence="14" id="KW-0408">Iron</keyword>
<dbReference type="PROSITE" id="PS00508">
    <property type="entry name" value="NI_HGENASE_L_2"/>
    <property type="match status" value="1"/>
</dbReference>
<evidence type="ECO:0000256" key="10">
    <source>
        <dbReference type="ARBA" id="ARBA00040803"/>
    </source>
</evidence>
<sequence>MSNYSTQGFDLDNSGRRIVVDPVTRIEGHMRVEVNLDANNVIRNAVSTGTMWRGLEVILKGRDPRDAWAFVERICGVCTGCHALASVRAVEDALDIRIPPNAHLIREMMAKTLQVHDHAVHFYHLHALDWVDVVSALKADPKATSALQQLVSPAHPKSSPGYFRDVQNRLKKFVESGQLGPFMNGYWGNPAYQLPPEANLMAVTHYLEALDLQKEWVKIHTIFGGKNPHPNYLVGGVPCAINLDGDLAAGAPLNMERLNFVRARIDEALEFCRNVYVPDVLAIGTLYKDKGWLHGGGLSASNVMDYGTYAKVNYDERTHQLPGGAILNGNWDEIHPVDVRDPEQVQEFVTHSWYQYPDNDKGLHPWDGITEPHYELGARTKGTRTAIEEVDESAKYSWVKSPRWRGHAMEVGPLARYILGYAHARQGNPHCQRVRQQLESSLQAVNLDLPRALGLNTTDYSARQLLPSTIGRTLARALEAEYCAEMMVDDWNELMGNIRNGDRATANVDKWDPKTWPVEAKGVGSVAAPRGALGHWIRIKDGRIENYQCVVPSTWNGSPRDSKGQIGAFEAALMNTPVAVAEQPVEILRTLHSFDPCMACATHVMSEDGAELSTVTVR</sequence>
<dbReference type="GO" id="GO:0005886">
    <property type="term" value="C:plasma membrane"/>
    <property type="evidence" value="ECO:0007669"/>
    <property type="project" value="UniProtKB-SubCell"/>
</dbReference>
<dbReference type="InterPro" id="IPR001501">
    <property type="entry name" value="Ni-dep_hyd_lsu"/>
</dbReference>
<evidence type="ECO:0000256" key="2">
    <source>
        <dbReference type="ARBA" id="ARBA00004202"/>
    </source>
</evidence>
<dbReference type="PANTHER" id="PTHR42958:SF2">
    <property type="entry name" value="UPTAKE HYDROGENASE LARGE SUBUNIT"/>
    <property type="match status" value="1"/>
</dbReference>
<comment type="subunit">
    <text evidence="4">Heterodimer of a large and a small subunit.</text>
</comment>
<dbReference type="Gene3D" id="1.10.645.10">
    <property type="entry name" value="Cytochrome-c3 Hydrogenase, chain B"/>
    <property type="match status" value="1"/>
</dbReference>
<dbReference type="RefSeq" id="WP_034076038.1">
    <property type="nucleotide sequence ID" value="NZ_CP015878.1"/>
</dbReference>
<dbReference type="InterPro" id="IPR029014">
    <property type="entry name" value="NiFe-Hase_large"/>
</dbReference>
<feature type="binding site" evidence="14">
    <location>
        <position position="603"/>
    </location>
    <ligand>
        <name>Mg(2+)</name>
        <dbReference type="ChEBI" id="CHEBI:18420"/>
    </ligand>
</feature>
<dbReference type="EMBL" id="CP015878">
    <property type="protein sequence ID" value="ANI16245.1"/>
    <property type="molecule type" value="Genomic_DNA"/>
</dbReference>
<evidence type="ECO:0000256" key="1">
    <source>
        <dbReference type="ARBA" id="ARBA00001967"/>
    </source>
</evidence>
<name>A0A1A9KFF4_9PSED</name>
<evidence type="ECO:0000256" key="5">
    <source>
        <dbReference type="ARBA" id="ARBA00012082"/>
    </source>
</evidence>
<dbReference type="SUPFAM" id="SSF56762">
    <property type="entry name" value="HydB/Nqo4-like"/>
    <property type="match status" value="1"/>
</dbReference>
<dbReference type="EC" id="1.12.99.6" evidence="5"/>
<accession>A0A1A9KFF4</accession>
<evidence type="ECO:0000256" key="9">
    <source>
        <dbReference type="ARBA" id="ARBA00037655"/>
    </source>
</evidence>
<evidence type="ECO:0000313" key="16">
    <source>
        <dbReference type="EMBL" id="ANI16245.1"/>
    </source>
</evidence>
<feature type="binding site" evidence="14">
    <location>
        <position position="75"/>
    </location>
    <ligand>
        <name>Ni(2+)</name>
        <dbReference type="ChEBI" id="CHEBI:49786"/>
    </ligand>
</feature>
<evidence type="ECO:0000256" key="12">
    <source>
        <dbReference type="ARBA" id="ARBA00042683"/>
    </source>
</evidence>
<dbReference type="AlphaFoldDB" id="A0A1A9KFF4"/>
<evidence type="ECO:0000256" key="15">
    <source>
        <dbReference type="RuleBase" id="RU003896"/>
    </source>
</evidence>
<feature type="binding site" evidence="14">
    <location>
        <position position="600"/>
    </location>
    <ligand>
        <name>Fe cation</name>
        <dbReference type="ChEBI" id="CHEBI:24875"/>
    </ligand>
</feature>
<comment type="catalytic activity">
    <reaction evidence="13">
        <text>H2 + A = AH2</text>
        <dbReference type="Rhea" id="RHEA:12116"/>
        <dbReference type="ChEBI" id="CHEBI:13193"/>
        <dbReference type="ChEBI" id="CHEBI:17499"/>
        <dbReference type="ChEBI" id="CHEBI:18276"/>
        <dbReference type="EC" id="1.12.99.6"/>
    </reaction>
</comment>
<comment type="cofactor">
    <cofactor evidence="1 14">
        <name>Ni(2+)</name>
        <dbReference type="ChEBI" id="CHEBI:49786"/>
    </cofactor>
</comment>
<dbReference type="InterPro" id="IPR018194">
    <property type="entry name" value="Ni-dep_hyd_lsu_Ni_BS"/>
</dbReference>
<gene>
    <name evidence="16" type="ORF">A9C11_20710</name>
</gene>
<keyword evidence="8 15" id="KW-0560">Oxidoreductase</keyword>
<dbReference type="GO" id="GO:0008901">
    <property type="term" value="F:ferredoxin hydrogenase activity"/>
    <property type="evidence" value="ECO:0007669"/>
    <property type="project" value="InterPro"/>
</dbReference>
<protein>
    <recommendedName>
        <fullName evidence="10">Uptake hydrogenase large subunit</fullName>
        <ecNumber evidence="5">1.12.99.6</ecNumber>
    </recommendedName>
    <alternativeName>
        <fullName evidence="12">Hydrogenlyase</fullName>
    </alternativeName>
    <alternativeName>
        <fullName evidence="11">Membrane-bound hydrogenase large subunit</fullName>
    </alternativeName>
</protein>
<dbReference type="Pfam" id="PF00374">
    <property type="entry name" value="NiFeSe_Hases"/>
    <property type="match status" value="1"/>
</dbReference>
<organism evidence="16 17">
    <name type="scientific">Pseudomonas citronellolis</name>
    <dbReference type="NCBI Taxonomy" id="53408"/>
    <lineage>
        <taxon>Bacteria</taxon>
        <taxon>Pseudomonadati</taxon>
        <taxon>Pseudomonadota</taxon>
        <taxon>Gammaproteobacteria</taxon>
        <taxon>Pseudomonadales</taxon>
        <taxon>Pseudomonadaceae</taxon>
        <taxon>Pseudomonas</taxon>
    </lineage>
</organism>
<evidence type="ECO:0000256" key="11">
    <source>
        <dbReference type="ARBA" id="ARBA00041237"/>
    </source>
</evidence>
<dbReference type="GO" id="GO:0016151">
    <property type="term" value="F:nickel cation binding"/>
    <property type="evidence" value="ECO:0007669"/>
    <property type="project" value="InterPro"/>
</dbReference>
<evidence type="ECO:0000256" key="3">
    <source>
        <dbReference type="ARBA" id="ARBA00009292"/>
    </source>
</evidence>
<proteinExistence type="inferred from homology"/>
<evidence type="ECO:0000256" key="13">
    <source>
        <dbReference type="ARBA" id="ARBA00048757"/>
    </source>
</evidence>
<dbReference type="Proteomes" id="UP000077748">
    <property type="component" value="Chromosome"/>
</dbReference>
<evidence type="ECO:0000256" key="7">
    <source>
        <dbReference type="ARBA" id="ARBA00022723"/>
    </source>
</evidence>
<feature type="binding site" evidence="14">
    <location>
        <position position="56"/>
    </location>
    <ligand>
        <name>Mg(2+)</name>
        <dbReference type="ChEBI" id="CHEBI:18420"/>
    </ligand>
</feature>
<dbReference type="FunFam" id="1.10.645.10:FF:000002">
    <property type="entry name" value="Hydrogenase 2 large subunit"/>
    <property type="match status" value="1"/>
</dbReference>
<keyword evidence="14" id="KW-0460">Magnesium</keyword>
<dbReference type="InterPro" id="IPR050867">
    <property type="entry name" value="NiFe/NiFeSe_hydrgnase_LSU"/>
</dbReference>
<keyword evidence="7 14" id="KW-0479">Metal-binding</keyword>
<comment type="function">
    <text evidence="9">This enzyme recycles the H(2) produced by nitrogenase to increase the production of ATP and to protect nitrogenase against inhibition or damage by O(2) under carbon- or phosphate-limited conditions.</text>
</comment>
<comment type="similarity">
    <text evidence="3 15">Belongs to the [NiFe]/[NiFeSe] hydrogenase large subunit family.</text>
</comment>
<evidence type="ECO:0000256" key="14">
    <source>
        <dbReference type="PIRSR" id="PIRSR601501-1"/>
    </source>
</evidence>
<comment type="subcellular location">
    <subcellularLocation>
        <location evidence="2">Cell membrane</location>
        <topology evidence="2">Peripheral membrane protein</topology>
    </subcellularLocation>
</comment>
<evidence type="ECO:0000256" key="4">
    <source>
        <dbReference type="ARBA" id="ARBA00011771"/>
    </source>
</evidence>
<dbReference type="GO" id="GO:0033748">
    <property type="term" value="F:hydrogenase (acceptor) activity"/>
    <property type="evidence" value="ECO:0007669"/>
    <property type="project" value="UniProtKB-EC"/>
</dbReference>
<evidence type="ECO:0000313" key="17">
    <source>
        <dbReference type="Proteomes" id="UP000077748"/>
    </source>
</evidence>